<feature type="domain" description="HTH marR-type" evidence="1">
    <location>
        <begin position="22"/>
        <end position="158"/>
    </location>
</feature>
<dbReference type="SUPFAM" id="SSF46785">
    <property type="entry name" value="Winged helix' DNA-binding domain"/>
    <property type="match status" value="1"/>
</dbReference>
<evidence type="ECO:0000313" key="2">
    <source>
        <dbReference type="EMBL" id="SKA81894.1"/>
    </source>
</evidence>
<dbReference type="PANTHER" id="PTHR33164">
    <property type="entry name" value="TRANSCRIPTIONAL REGULATOR, MARR FAMILY"/>
    <property type="match status" value="1"/>
</dbReference>
<proteinExistence type="predicted"/>
<name>A0A1T4WX65_9MICO</name>
<dbReference type="EMBL" id="FUYG01000001">
    <property type="protein sequence ID" value="SKA81894.1"/>
    <property type="molecule type" value="Genomic_DNA"/>
</dbReference>
<dbReference type="RefSeq" id="WP_078713167.1">
    <property type="nucleotide sequence ID" value="NZ_FUYG01000001.1"/>
</dbReference>
<dbReference type="SMART" id="SM00347">
    <property type="entry name" value="HTH_MARR"/>
    <property type="match status" value="1"/>
</dbReference>
<dbReference type="GO" id="GO:0003700">
    <property type="term" value="F:DNA-binding transcription factor activity"/>
    <property type="evidence" value="ECO:0007669"/>
    <property type="project" value="InterPro"/>
</dbReference>
<dbReference type="GO" id="GO:0003677">
    <property type="term" value="F:DNA binding"/>
    <property type="evidence" value="ECO:0007669"/>
    <property type="project" value="UniProtKB-KW"/>
</dbReference>
<dbReference type="PANTHER" id="PTHR33164:SF106">
    <property type="entry name" value="TRANSCRIPTIONAL REGULATORY PROTEIN"/>
    <property type="match status" value="1"/>
</dbReference>
<dbReference type="InterPro" id="IPR039422">
    <property type="entry name" value="MarR/SlyA-like"/>
</dbReference>
<dbReference type="InterPro" id="IPR036390">
    <property type="entry name" value="WH_DNA-bd_sf"/>
</dbReference>
<protein>
    <submittedName>
        <fullName evidence="2">DNA-binding transcriptional regulator, MarR family</fullName>
    </submittedName>
</protein>
<reference evidence="3" key="1">
    <citation type="submission" date="2017-02" db="EMBL/GenBank/DDBJ databases">
        <authorList>
            <person name="Varghese N."/>
            <person name="Submissions S."/>
        </authorList>
    </citation>
    <scope>NUCLEOTIDE SEQUENCE [LARGE SCALE GENOMIC DNA]</scope>
    <source>
        <strain evidence="3">VKM Ac-2052</strain>
    </source>
</reference>
<organism evidence="2 3">
    <name type="scientific">Agreia bicolorata</name>
    <dbReference type="NCBI Taxonomy" id="110935"/>
    <lineage>
        <taxon>Bacteria</taxon>
        <taxon>Bacillati</taxon>
        <taxon>Actinomycetota</taxon>
        <taxon>Actinomycetes</taxon>
        <taxon>Micrococcales</taxon>
        <taxon>Microbacteriaceae</taxon>
        <taxon>Agreia</taxon>
    </lineage>
</organism>
<accession>A0A1T4WX65</accession>
<dbReference type="Gene3D" id="1.10.10.10">
    <property type="entry name" value="Winged helix-like DNA-binding domain superfamily/Winged helix DNA-binding domain"/>
    <property type="match status" value="1"/>
</dbReference>
<dbReference type="InterPro" id="IPR036388">
    <property type="entry name" value="WH-like_DNA-bd_sf"/>
</dbReference>
<dbReference type="AlphaFoldDB" id="A0A1T4WX65"/>
<dbReference type="GO" id="GO:0006950">
    <property type="term" value="P:response to stress"/>
    <property type="evidence" value="ECO:0007669"/>
    <property type="project" value="TreeGrafter"/>
</dbReference>
<dbReference type="InterPro" id="IPR000835">
    <property type="entry name" value="HTH_MarR-typ"/>
</dbReference>
<gene>
    <name evidence="2" type="ORF">SAMN06295879_0402</name>
</gene>
<sequence length="165" mass="18016">MESAEVRASGYWYGDDAELKTGVDALNALRRYRVAEMAMRRRTRAALRLNETDITALRFVVNAERDARAVSPKDLAGHLGISSASTTVLVDRLVASGHLSRAKHPSDGRAVVLATTPTTHADMSEVFGDMHQRMMAVARGLDARDATVITAFLERMSEAVSQSDK</sequence>
<evidence type="ECO:0000313" key="3">
    <source>
        <dbReference type="Proteomes" id="UP000189735"/>
    </source>
</evidence>
<dbReference type="Pfam" id="PF12802">
    <property type="entry name" value="MarR_2"/>
    <property type="match status" value="1"/>
</dbReference>
<evidence type="ECO:0000259" key="1">
    <source>
        <dbReference type="PROSITE" id="PS50995"/>
    </source>
</evidence>
<keyword evidence="2" id="KW-0238">DNA-binding</keyword>
<dbReference type="Proteomes" id="UP000189735">
    <property type="component" value="Unassembled WGS sequence"/>
</dbReference>
<dbReference type="PROSITE" id="PS50995">
    <property type="entry name" value="HTH_MARR_2"/>
    <property type="match status" value="1"/>
</dbReference>